<reference evidence="10" key="1">
    <citation type="submission" date="2021-02" db="EMBL/GenBank/DDBJ databases">
        <authorList>
            <person name="Dougan E. K."/>
            <person name="Rhodes N."/>
            <person name="Thang M."/>
            <person name="Chan C."/>
        </authorList>
    </citation>
    <scope>NUCLEOTIDE SEQUENCE</scope>
</reference>
<dbReference type="OrthoDB" id="434126at2759"/>
<comment type="caution">
    <text evidence="10">The sequence shown here is derived from an EMBL/GenBank/DDBJ whole genome shotgun (WGS) entry which is preliminary data.</text>
</comment>
<dbReference type="InterPro" id="IPR057433">
    <property type="entry name" value="LMF1/2_C"/>
</dbReference>
<evidence type="ECO:0000256" key="3">
    <source>
        <dbReference type="ARBA" id="ARBA00022692"/>
    </source>
</evidence>
<feature type="transmembrane region" description="Helical" evidence="7">
    <location>
        <begin position="562"/>
        <end position="580"/>
    </location>
</feature>
<dbReference type="Pfam" id="PF06762">
    <property type="entry name" value="LMF1"/>
    <property type="match status" value="1"/>
</dbReference>
<evidence type="ECO:0000256" key="6">
    <source>
        <dbReference type="ARBA" id="ARBA00023136"/>
    </source>
</evidence>
<feature type="domain" description="Lipase maturation factor 1/2 N-terminal" evidence="8">
    <location>
        <begin position="139"/>
        <end position="299"/>
    </location>
</feature>
<evidence type="ECO:0000256" key="7">
    <source>
        <dbReference type="SAM" id="Phobius"/>
    </source>
</evidence>
<keyword evidence="11" id="KW-1185">Reference proteome</keyword>
<dbReference type="InterPro" id="IPR057434">
    <property type="entry name" value="LMF1/2_N"/>
</dbReference>
<name>A0A812W9Z1_SYMPI</name>
<dbReference type="PANTHER" id="PTHR14463">
    <property type="entry name" value="LIPASE MATURATION FACTOR"/>
    <property type="match status" value="1"/>
</dbReference>
<feature type="transmembrane region" description="Helical" evidence="7">
    <location>
        <begin position="586"/>
        <end position="605"/>
    </location>
</feature>
<feature type="domain" description="Lipase maturation factor 1/2 C-terminal" evidence="9">
    <location>
        <begin position="380"/>
        <end position="531"/>
    </location>
</feature>
<evidence type="ECO:0000313" key="10">
    <source>
        <dbReference type="EMBL" id="CAE7660391.1"/>
    </source>
</evidence>
<feature type="transmembrane region" description="Helical" evidence="7">
    <location>
        <begin position="664"/>
        <end position="681"/>
    </location>
</feature>
<evidence type="ECO:0000256" key="2">
    <source>
        <dbReference type="ARBA" id="ARBA00005512"/>
    </source>
</evidence>
<keyword evidence="3 7" id="KW-0812">Transmembrane</keyword>
<comment type="similarity">
    <text evidence="2">Belongs to the lipase maturation factor family.</text>
</comment>
<keyword evidence="4" id="KW-0256">Endoplasmic reticulum</keyword>
<gene>
    <name evidence="10" type="primary">Lmf1</name>
    <name evidence="10" type="ORF">SPIL2461_LOCUS17894</name>
</gene>
<protein>
    <submittedName>
        <fullName evidence="10">Lmf1 protein</fullName>
    </submittedName>
</protein>
<dbReference type="EMBL" id="CAJNIZ010043438">
    <property type="protein sequence ID" value="CAE7660391.1"/>
    <property type="molecule type" value="Genomic_DNA"/>
</dbReference>
<dbReference type="PANTHER" id="PTHR14463:SF10">
    <property type="entry name" value="LIPASE MATURATION FACTOR 1"/>
    <property type="match status" value="1"/>
</dbReference>
<dbReference type="GO" id="GO:0051604">
    <property type="term" value="P:protein maturation"/>
    <property type="evidence" value="ECO:0007669"/>
    <property type="project" value="InterPro"/>
</dbReference>
<feature type="transmembrane region" description="Helical" evidence="7">
    <location>
        <begin position="638"/>
        <end position="657"/>
    </location>
</feature>
<dbReference type="InterPro" id="IPR009613">
    <property type="entry name" value="LMF"/>
</dbReference>
<keyword evidence="6 7" id="KW-0472">Membrane</keyword>
<dbReference type="AlphaFoldDB" id="A0A812W9Z1"/>
<feature type="transmembrane region" description="Helical" evidence="7">
    <location>
        <begin position="338"/>
        <end position="356"/>
    </location>
</feature>
<dbReference type="Proteomes" id="UP000649617">
    <property type="component" value="Unassembled WGS sequence"/>
</dbReference>
<dbReference type="Pfam" id="PF25179">
    <property type="entry name" value="LMF1_C"/>
    <property type="match status" value="1"/>
</dbReference>
<feature type="transmembrane region" description="Helical" evidence="7">
    <location>
        <begin position="142"/>
        <end position="161"/>
    </location>
</feature>
<evidence type="ECO:0000256" key="5">
    <source>
        <dbReference type="ARBA" id="ARBA00022989"/>
    </source>
</evidence>
<evidence type="ECO:0000259" key="9">
    <source>
        <dbReference type="Pfam" id="PF25179"/>
    </source>
</evidence>
<evidence type="ECO:0000259" key="8">
    <source>
        <dbReference type="Pfam" id="PF06762"/>
    </source>
</evidence>
<evidence type="ECO:0000313" key="11">
    <source>
        <dbReference type="Proteomes" id="UP000649617"/>
    </source>
</evidence>
<keyword evidence="5 7" id="KW-1133">Transmembrane helix</keyword>
<evidence type="ECO:0000256" key="4">
    <source>
        <dbReference type="ARBA" id="ARBA00022824"/>
    </source>
</evidence>
<dbReference type="GO" id="GO:0005789">
    <property type="term" value="C:endoplasmic reticulum membrane"/>
    <property type="evidence" value="ECO:0007669"/>
    <property type="project" value="UniProtKB-SubCell"/>
</dbReference>
<sequence length="687" mass="77449">MAALVAASLTPLALLRNGRKQGNLDWSTSWWITRDLLIRGMGLCYFCGFMVSAVQHRALWGSLGLMPVTRHRRRPAPIFDLFDELGLGFGDWQLELVSWLGVAFSMHLMLGQKQSLFVPLFLWAAYLSIVNLQAAFTFNYGWEWLTCEVGFLIIFLCPILDTRLGTWTPPSRLVLWLVRWCAFRLLLGAGMSKVGRNSSACWRELSCTETHYFTQPIPNPLSWYMHHLPKSFHKIEVALTFVEQLVLPFAMLVPMRIFRVPAALLEVAFQIGIVGTGNYAWINFIGALPCFAMLDDGFLLGVTPWPWRQKLQQAVQEANERSDVASEPRLTRRTFRRSYLSLRSLVNLVLVMVMVYKSKDPIKELFGPAPWINSYDNWFLMNSQGVFGFINKHRVQVVLKYTHHPVPGGPEAVWKPLDFKCLPGSPDRRPCLMSPYHYRLDWETWIRVTASLEQLWSQKAPADAYHQHLPEFLQVLVIKILNGDDDAAGLLGVPMQELFQDGLPPTAISIDFASYTFTTRDNHTKWWRVKAVGPDSLRAYGQGSAPKLREDEVRKSPRWRHWILGISIVSSVLLLELGALQGVASGWNLLLASAAFLLIFVVVLASDYPPAFTALCASLPLQQLLVISVPDVASSQRLAYALASGMSLSAAGINVGLSWHRRHARLAALVLLVVAWISTRIDVPALT</sequence>
<organism evidence="10 11">
    <name type="scientific">Symbiodinium pilosum</name>
    <name type="common">Dinoflagellate</name>
    <dbReference type="NCBI Taxonomy" id="2952"/>
    <lineage>
        <taxon>Eukaryota</taxon>
        <taxon>Sar</taxon>
        <taxon>Alveolata</taxon>
        <taxon>Dinophyceae</taxon>
        <taxon>Suessiales</taxon>
        <taxon>Symbiodiniaceae</taxon>
        <taxon>Symbiodinium</taxon>
    </lineage>
</organism>
<accession>A0A812W9Z1</accession>
<feature type="transmembrane region" description="Helical" evidence="7">
    <location>
        <begin position="116"/>
        <end position="136"/>
    </location>
</feature>
<proteinExistence type="inferred from homology"/>
<evidence type="ECO:0000256" key="1">
    <source>
        <dbReference type="ARBA" id="ARBA00004477"/>
    </source>
</evidence>
<comment type="subcellular location">
    <subcellularLocation>
        <location evidence="1">Endoplasmic reticulum membrane</location>
        <topology evidence="1">Multi-pass membrane protein</topology>
    </subcellularLocation>
</comment>